<dbReference type="RefSeq" id="WP_027884988.1">
    <property type="nucleotide sequence ID" value="NZ_BMWY01000004.1"/>
</dbReference>
<proteinExistence type="predicted"/>
<dbReference type="Proteomes" id="UP000615593">
    <property type="component" value="Unassembled WGS sequence"/>
</dbReference>
<keyword evidence="1" id="KW-0233">DNA recombination</keyword>
<dbReference type="SUPFAM" id="SSF56349">
    <property type="entry name" value="DNA breaking-rejoining enzymes"/>
    <property type="match status" value="1"/>
</dbReference>
<reference evidence="4" key="1">
    <citation type="journal article" date="2019" name="Int. J. Syst. Evol. Microbiol.">
        <title>The Global Catalogue of Microorganisms (GCM) 10K type strain sequencing project: providing services to taxonomists for standard genome sequencing and annotation.</title>
        <authorList>
            <consortium name="The Broad Institute Genomics Platform"/>
            <consortium name="The Broad Institute Genome Sequencing Center for Infectious Disease"/>
            <person name="Wu L."/>
            <person name="Ma J."/>
        </authorList>
    </citation>
    <scope>NUCLEOTIDE SEQUENCE [LARGE SCALE GENOMIC DNA]</scope>
    <source>
        <strain evidence="4">KCTC 12708</strain>
    </source>
</reference>
<organism evidence="3 4">
    <name type="scientific">Mesonia mobilis</name>
    <dbReference type="NCBI Taxonomy" id="369791"/>
    <lineage>
        <taxon>Bacteria</taxon>
        <taxon>Pseudomonadati</taxon>
        <taxon>Bacteroidota</taxon>
        <taxon>Flavobacteriia</taxon>
        <taxon>Flavobacteriales</taxon>
        <taxon>Flavobacteriaceae</taxon>
        <taxon>Mesonia</taxon>
    </lineage>
</organism>
<keyword evidence="4" id="KW-1185">Reference proteome</keyword>
<accession>A0ABQ3BSR0</accession>
<evidence type="ECO:0000313" key="4">
    <source>
        <dbReference type="Proteomes" id="UP000615593"/>
    </source>
</evidence>
<evidence type="ECO:0000256" key="1">
    <source>
        <dbReference type="ARBA" id="ARBA00023172"/>
    </source>
</evidence>
<protein>
    <recommendedName>
        <fullName evidence="5">Phage integrase SAM-like domain-containing protein</fullName>
    </recommendedName>
</protein>
<comment type="caution">
    <text evidence="3">The sequence shown here is derived from an EMBL/GenBank/DDBJ whole genome shotgun (WGS) entry which is preliminary data.</text>
</comment>
<evidence type="ECO:0008006" key="5">
    <source>
        <dbReference type="Google" id="ProtNLM"/>
    </source>
</evidence>
<dbReference type="GeneID" id="94369328"/>
<evidence type="ECO:0000256" key="2">
    <source>
        <dbReference type="SAM" id="Coils"/>
    </source>
</evidence>
<evidence type="ECO:0000313" key="3">
    <source>
        <dbReference type="EMBL" id="GGZ55750.1"/>
    </source>
</evidence>
<feature type="coiled-coil region" evidence="2">
    <location>
        <begin position="75"/>
        <end position="102"/>
    </location>
</feature>
<name>A0ABQ3BSR0_9FLAO</name>
<dbReference type="EMBL" id="BMWY01000004">
    <property type="protein sequence ID" value="GGZ55750.1"/>
    <property type="molecule type" value="Genomic_DNA"/>
</dbReference>
<dbReference type="InterPro" id="IPR011010">
    <property type="entry name" value="DNA_brk_join_enz"/>
</dbReference>
<dbReference type="Gene3D" id="1.10.443.10">
    <property type="entry name" value="Intergrase catalytic core"/>
    <property type="match status" value="1"/>
</dbReference>
<gene>
    <name evidence="3" type="ORF">GCM10008088_16650</name>
</gene>
<sequence length="491" mass="57536">MKPPKFRFYLEPKNKDQKKRTAEELIMVSISYGYSKMQSSGKRRSLPCRLSVEAKIQPSKFGDIKTGYKFDPNIFKKHTRTNRTIENKMNRIKDEVWKLESKYVAENKTPSPAELKEELLIRLNRKDRVDDSAVSILKFLQADIEKYENGAGKNAVDKITTNTIKTYKTLKTLIEEYESVMSKEIFFKDFDVDYYWKFWDVTDEILRGEKVVEDSIRDKKQTKKKYGYSVNSIRKYQDALIKTIRRAKQSGIVCPIDVNLTDLKTPSVPSSKDIFVNQRELRKLIDTDVSYDTLLQMAKEFIIISSLTGMRYQSMVDSSSQPIEYCEDKEFDENGKVIKKCNFKYFLSTQQKTNTEVYMPILKPVEDIINRHGGVFPKWSVNGTINRKLKELFKLLEFDDECIEKNVTYHFGEIKTKKPKYKLISAHDGRKSFLTNLDILRVDPDIADNMTHPDKKPNNAMRKVYVKTESMIKTKRFVDEINRINSDIYTF</sequence>
<keyword evidence="2" id="KW-0175">Coiled coil</keyword>
<dbReference type="InterPro" id="IPR013762">
    <property type="entry name" value="Integrase-like_cat_sf"/>
</dbReference>